<reference evidence="1" key="1">
    <citation type="submission" date="2014-09" db="EMBL/GenBank/DDBJ databases">
        <authorList>
            <person name="Magalhaes I.L.F."/>
            <person name="Oliveira U."/>
            <person name="Santos F.R."/>
            <person name="Vidigal T.H.D.A."/>
            <person name="Brescovit A.D."/>
            <person name="Santos A.J."/>
        </authorList>
    </citation>
    <scope>NUCLEOTIDE SEQUENCE</scope>
    <source>
        <tissue evidence="1">Shoot tissue taken approximately 20 cm above the soil surface</tissue>
    </source>
</reference>
<evidence type="ECO:0000313" key="1">
    <source>
        <dbReference type="EMBL" id="JAD62077.1"/>
    </source>
</evidence>
<reference evidence="1" key="2">
    <citation type="journal article" date="2015" name="Data Brief">
        <title>Shoot transcriptome of the giant reed, Arundo donax.</title>
        <authorList>
            <person name="Barrero R.A."/>
            <person name="Guerrero F.D."/>
            <person name="Moolhuijzen P."/>
            <person name="Goolsby J.A."/>
            <person name="Tidwell J."/>
            <person name="Bellgard S.E."/>
            <person name="Bellgard M.I."/>
        </authorList>
    </citation>
    <scope>NUCLEOTIDE SEQUENCE</scope>
    <source>
        <tissue evidence="1">Shoot tissue taken approximately 20 cm above the soil surface</tissue>
    </source>
</reference>
<sequence length="56" mass="6244">MVNSESFSFPDTGEVYEPLIPGIKYLTLVSLYQEVKLGEVQPKTVLASAKQTARNR</sequence>
<name>A0A0A9BRW8_ARUDO</name>
<dbReference type="EMBL" id="GBRH01235818">
    <property type="protein sequence ID" value="JAD62077.1"/>
    <property type="molecule type" value="Transcribed_RNA"/>
</dbReference>
<accession>A0A0A9BRW8</accession>
<organism evidence="1">
    <name type="scientific">Arundo donax</name>
    <name type="common">Giant reed</name>
    <name type="synonym">Donax arundinaceus</name>
    <dbReference type="NCBI Taxonomy" id="35708"/>
    <lineage>
        <taxon>Eukaryota</taxon>
        <taxon>Viridiplantae</taxon>
        <taxon>Streptophyta</taxon>
        <taxon>Embryophyta</taxon>
        <taxon>Tracheophyta</taxon>
        <taxon>Spermatophyta</taxon>
        <taxon>Magnoliopsida</taxon>
        <taxon>Liliopsida</taxon>
        <taxon>Poales</taxon>
        <taxon>Poaceae</taxon>
        <taxon>PACMAD clade</taxon>
        <taxon>Arundinoideae</taxon>
        <taxon>Arundineae</taxon>
        <taxon>Arundo</taxon>
    </lineage>
</organism>
<dbReference type="AlphaFoldDB" id="A0A0A9BRW8"/>
<proteinExistence type="predicted"/>
<protein>
    <submittedName>
        <fullName evidence="1">Uncharacterized protein</fullName>
    </submittedName>
</protein>